<name>A0A1I2RAH7_9BACL</name>
<evidence type="ECO:0000256" key="1">
    <source>
        <dbReference type="SAM" id="MobiDB-lite"/>
    </source>
</evidence>
<feature type="region of interest" description="Disordered" evidence="1">
    <location>
        <begin position="1"/>
        <end position="47"/>
    </location>
</feature>
<proteinExistence type="predicted"/>
<dbReference type="STRING" id="269670.SAMN02982927_01492"/>
<dbReference type="Proteomes" id="UP000198752">
    <property type="component" value="Unassembled WGS sequence"/>
</dbReference>
<dbReference type="AlphaFoldDB" id="A0A1I2RAH7"/>
<dbReference type="RefSeq" id="WP_177184692.1">
    <property type="nucleotide sequence ID" value="NZ_FOOY01000009.1"/>
</dbReference>
<dbReference type="EMBL" id="FOOY01000009">
    <property type="protein sequence ID" value="SFG37053.1"/>
    <property type="molecule type" value="Genomic_DNA"/>
</dbReference>
<sequence>MSREESEERIRNSKKRKSKADQFFTAPKKHGGCSTCGHVTWRPNQNK</sequence>
<gene>
    <name evidence="2" type="ORF">SAMN02982927_01492</name>
</gene>
<evidence type="ECO:0000313" key="3">
    <source>
        <dbReference type="Proteomes" id="UP000198752"/>
    </source>
</evidence>
<evidence type="ECO:0000313" key="2">
    <source>
        <dbReference type="EMBL" id="SFG37053.1"/>
    </source>
</evidence>
<organism evidence="2 3">
    <name type="scientific">Sporolactobacillus nakayamae</name>
    <dbReference type="NCBI Taxonomy" id="269670"/>
    <lineage>
        <taxon>Bacteria</taxon>
        <taxon>Bacillati</taxon>
        <taxon>Bacillota</taxon>
        <taxon>Bacilli</taxon>
        <taxon>Bacillales</taxon>
        <taxon>Sporolactobacillaceae</taxon>
        <taxon>Sporolactobacillus</taxon>
    </lineage>
</organism>
<keyword evidence="3" id="KW-1185">Reference proteome</keyword>
<protein>
    <submittedName>
        <fullName evidence="2">Uncharacterized protein</fullName>
    </submittedName>
</protein>
<accession>A0A1I2RAH7</accession>
<reference evidence="3" key="1">
    <citation type="submission" date="2016-10" db="EMBL/GenBank/DDBJ databases">
        <authorList>
            <person name="Varghese N."/>
            <person name="Submissions S."/>
        </authorList>
    </citation>
    <scope>NUCLEOTIDE SEQUENCE [LARGE SCALE GENOMIC DNA]</scope>
    <source>
        <strain evidence="3">ATCC 700379</strain>
    </source>
</reference>
<feature type="compositionally biased region" description="Basic and acidic residues" evidence="1">
    <location>
        <begin position="1"/>
        <end position="11"/>
    </location>
</feature>